<feature type="region of interest" description="Disordered" evidence="1">
    <location>
        <begin position="89"/>
        <end position="121"/>
    </location>
</feature>
<feature type="compositionally biased region" description="Low complexity" evidence="1">
    <location>
        <begin position="1"/>
        <end position="11"/>
    </location>
</feature>
<dbReference type="EMBL" id="JARQZJ010000061">
    <property type="protein sequence ID" value="KAK9879102.1"/>
    <property type="molecule type" value="Genomic_DNA"/>
</dbReference>
<evidence type="ECO:0000313" key="3">
    <source>
        <dbReference type="EMBL" id="KAK9879102.1"/>
    </source>
</evidence>
<organism evidence="3 4">
    <name type="scientific">Henosepilachna vigintioctopunctata</name>
    <dbReference type="NCBI Taxonomy" id="420089"/>
    <lineage>
        <taxon>Eukaryota</taxon>
        <taxon>Metazoa</taxon>
        <taxon>Ecdysozoa</taxon>
        <taxon>Arthropoda</taxon>
        <taxon>Hexapoda</taxon>
        <taxon>Insecta</taxon>
        <taxon>Pterygota</taxon>
        <taxon>Neoptera</taxon>
        <taxon>Endopterygota</taxon>
        <taxon>Coleoptera</taxon>
        <taxon>Polyphaga</taxon>
        <taxon>Cucujiformia</taxon>
        <taxon>Coccinelloidea</taxon>
        <taxon>Coccinellidae</taxon>
        <taxon>Epilachninae</taxon>
        <taxon>Epilachnini</taxon>
        <taxon>Henosepilachna</taxon>
    </lineage>
</organism>
<proteinExistence type="predicted"/>
<dbReference type="Proteomes" id="UP001431783">
    <property type="component" value="Unassembled WGS sequence"/>
</dbReference>
<evidence type="ECO:0000313" key="4">
    <source>
        <dbReference type="Proteomes" id="UP001431783"/>
    </source>
</evidence>
<keyword evidence="2" id="KW-1133">Transmembrane helix</keyword>
<keyword evidence="2" id="KW-0472">Membrane</keyword>
<accession>A0AAW1U5X3</accession>
<keyword evidence="4" id="KW-1185">Reference proteome</keyword>
<keyword evidence="2" id="KW-0812">Transmembrane</keyword>
<protein>
    <submittedName>
        <fullName evidence="3">Uncharacterized protein</fullName>
    </submittedName>
</protein>
<gene>
    <name evidence="3" type="ORF">WA026_003942</name>
</gene>
<feature type="region of interest" description="Disordered" evidence="1">
    <location>
        <begin position="1"/>
        <end position="28"/>
    </location>
</feature>
<sequence length="282" mass="32204">MIPGLIGPAGPVVGGGNNNKQPSRDEGLLLPESGSFGVKADVENVDFAIEREILHYGNQRAQHPYRYHYDVEQEVDRKKNDIKMAKHLEYHPGAESKRRNARTPTSPPSPVQNDGRIQRKCPKGLYSDPHSGLFHRRVTYMPRVGIGVHGGHILVTWPIYMMLFFFYVGRLRFIGTVIKILLPNEARCHDMNLCRPQDDCVFGPGPLLLITGLRTSYHIGGNLRLELERIGAHLRRIVRTSIKVSRGEFDFRECCECKTRFLRSNENNNRINTLNEYETNDK</sequence>
<feature type="compositionally biased region" description="Basic and acidic residues" evidence="1">
    <location>
        <begin position="89"/>
        <end position="98"/>
    </location>
</feature>
<reference evidence="3 4" key="1">
    <citation type="submission" date="2023-03" db="EMBL/GenBank/DDBJ databases">
        <title>Genome insight into feeding habits of ladybird beetles.</title>
        <authorList>
            <person name="Li H.-S."/>
            <person name="Huang Y.-H."/>
            <person name="Pang H."/>
        </authorList>
    </citation>
    <scope>NUCLEOTIDE SEQUENCE [LARGE SCALE GENOMIC DNA]</scope>
    <source>
        <strain evidence="3">SYSU_2023b</strain>
        <tissue evidence="3">Whole body</tissue>
    </source>
</reference>
<comment type="caution">
    <text evidence="3">The sequence shown here is derived from an EMBL/GenBank/DDBJ whole genome shotgun (WGS) entry which is preliminary data.</text>
</comment>
<name>A0AAW1U5X3_9CUCU</name>
<evidence type="ECO:0000256" key="1">
    <source>
        <dbReference type="SAM" id="MobiDB-lite"/>
    </source>
</evidence>
<evidence type="ECO:0000256" key="2">
    <source>
        <dbReference type="SAM" id="Phobius"/>
    </source>
</evidence>
<dbReference type="AlphaFoldDB" id="A0AAW1U5X3"/>
<feature type="transmembrane region" description="Helical" evidence="2">
    <location>
        <begin position="146"/>
        <end position="169"/>
    </location>
</feature>